<protein>
    <submittedName>
        <fullName evidence="1">Uncharacterized protein</fullName>
    </submittedName>
</protein>
<name>A0A564ZM93_9BACT</name>
<keyword evidence="2" id="KW-1185">Reference proteome</keyword>
<accession>A0A564ZM93</accession>
<reference evidence="1 2" key="1">
    <citation type="submission" date="2019-07" db="EMBL/GenBank/DDBJ databases">
        <authorList>
            <person name="Cremers G."/>
        </authorList>
    </citation>
    <scope>NUCLEOTIDE SEQUENCE [LARGE SCALE GENOMIC DNA]</scope>
</reference>
<dbReference type="AlphaFoldDB" id="A0A564ZM93"/>
<evidence type="ECO:0000313" key="1">
    <source>
        <dbReference type="EMBL" id="VUZ86323.1"/>
    </source>
</evidence>
<dbReference type="Proteomes" id="UP000334340">
    <property type="component" value="Unassembled WGS sequence"/>
</dbReference>
<evidence type="ECO:0000313" key="2">
    <source>
        <dbReference type="Proteomes" id="UP000334340"/>
    </source>
</evidence>
<dbReference type="EMBL" id="CABIKM010000052">
    <property type="protein sequence ID" value="VUZ86323.1"/>
    <property type="molecule type" value="Genomic_DNA"/>
</dbReference>
<sequence>MKMKTFDCVEIQHRGAEQLTKKIDRLTVQQELAFWAERSHELKQRQATAKAHEAHRQSRP</sequence>
<organism evidence="1 2">
    <name type="scientific">Candidatus Methylomirabilis lanthanidiphila</name>
    <dbReference type="NCBI Taxonomy" id="2211376"/>
    <lineage>
        <taxon>Bacteria</taxon>
        <taxon>Candidatus Methylomirabilota</taxon>
        <taxon>Candidatus Methylomirabilia</taxon>
        <taxon>Candidatus Methylomirabilales</taxon>
        <taxon>Candidatus Methylomirabilaceae</taxon>
        <taxon>Candidatus Methylomirabilis</taxon>
    </lineage>
</organism>
<proteinExistence type="predicted"/>
<gene>
    <name evidence="1" type="ORF">MELA_02724</name>
</gene>